<accession>A0A2S6HLU3</accession>
<feature type="transmembrane region" description="Helical" evidence="1">
    <location>
        <begin position="52"/>
        <end position="70"/>
    </location>
</feature>
<keyword evidence="1" id="KW-0472">Membrane</keyword>
<keyword evidence="3" id="KW-1185">Reference proteome</keyword>
<keyword evidence="1" id="KW-1133">Transmembrane helix</keyword>
<gene>
    <name evidence="2" type="ORF">BXY41_115122</name>
</gene>
<feature type="transmembrane region" description="Helical" evidence="1">
    <location>
        <begin position="20"/>
        <end position="40"/>
    </location>
</feature>
<name>A0A2S6HLU3_9FIRM</name>
<evidence type="ECO:0000313" key="2">
    <source>
        <dbReference type="EMBL" id="PPK78448.1"/>
    </source>
</evidence>
<evidence type="ECO:0000313" key="3">
    <source>
        <dbReference type="Proteomes" id="UP000237749"/>
    </source>
</evidence>
<dbReference type="AlphaFoldDB" id="A0A2S6HLU3"/>
<dbReference type="Proteomes" id="UP000237749">
    <property type="component" value="Unassembled WGS sequence"/>
</dbReference>
<dbReference type="EMBL" id="PTJA01000015">
    <property type="protein sequence ID" value="PPK78448.1"/>
    <property type="molecule type" value="Genomic_DNA"/>
</dbReference>
<comment type="caution">
    <text evidence="2">The sequence shown here is derived from an EMBL/GenBank/DDBJ whole genome shotgun (WGS) entry which is preliminary data.</text>
</comment>
<sequence>MKKQNQSTTLRQKALSLTVLFGSALFIIFLGMFFCAFSFFNNISFQVLNSRIPGVILGLLVMYLGIRYYFSVGRLKEEVYKSTSEFCWSHFMKEKKK</sequence>
<evidence type="ECO:0000256" key="1">
    <source>
        <dbReference type="SAM" id="Phobius"/>
    </source>
</evidence>
<proteinExistence type="predicted"/>
<reference evidence="2 3" key="1">
    <citation type="submission" date="2018-02" db="EMBL/GenBank/DDBJ databases">
        <title>Genomic Encyclopedia of Archaeal and Bacterial Type Strains, Phase II (KMG-II): from individual species to whole genera.</title>
        <authorList>
            <person name="Goeker M."/>
        </authorList>
    </citation>
    <scope>NUCLEOTIDE SEQUENCE [LARGE SCALE GENOMIC DNA]</scope>
    <source>
        <strain evidence="2 3">DSM 3808</strain>
    </source>
</reference>
<dbReference type="RefSeq" id="WP_104439185.1">
    <property type="nucleotide sequence ID" value="NZ_PTJA01000015.1"/>
</dbReference>
<protein>
    <submittedName>
        <fullName evidence="2">Uncharacterized protein</fullName>
    </submittedName>
</protein>
<organism evidence="2 3">
    <name type="scientific">Lacrimispora xylanisolvens</name>
    <dbReference type="NCBI Taxonomy" id="384636"/>
    <lineage>
        <taxon>Bacteria</taxon>
        <taxon>Bacillati</taxon>
        <taxon>Bacillota</taxon>
        <taxon>Clostridia</taxon>
        <taxon>Lachnospirales</taxon>
        <taxon>Lachnospiraceae</taxon>
        <taxon>Lacrimispora</taxon>
    </lineage>
</organism>
<keyword evidence="1" id="KW-0812">Transmembrane</keyword>